<gene>
    <name evidence="4" type="ORF">Tsubulata_004510</name>
</gene>
<sequence length="397" mass="43762">MNRAIPICYKSFESTKHCKTIALTPCLFGRRFFSAQPTPYPSSPPLPPEFNSYTYSALLQHCIHTGNHHKGRSLHCHVLKTGYCLDLFAQDVLLNFYVRLGGGEGEALSDATKLFDGMPQRSVVSFVTLMQGFSESSMFSEAVGLFFRLHKDGHGLTAFALSAVLKLVVRMELPGWGRCVHACVCKLGLEGNEVVGTALLDAYSVFGDVGCARRVFDSIAVKDIVSWSRMVACYAENDGFDDSMRLFSEMRMLGFEPNYYNVVSVIKACVGLEAFGVGRGVHGFALKMGYEVDLYVGVELLELYTAFECFDDAVGVFEGMPKDDVISWTFMIGRYAQSNQGTEAVNLFCRMRQNLVLPNQFTFSSVLCACADLRDGANPASDVDLPLELSRCANHGA</sequence>
<dbReference type="Gene3D" id="1.25.40.10">
    <property type="entry name" value="Tetratricopeptide repeat domain"/>
    <property type="match status" value="3"/>
</dbReference>
<feature type="repeat" description="PPR" evidence="3">
    <location>
        <begin position="223"/>
        <end position="257"/>
    </location>
</feature>
<dbReference type="PANTHER" id="PTHR47926:SF347">
    <property type="entry name" value="PENTATRICOPEPTIDE REPEAT-CONTAINING PROTEIN"/>
    <property type="match status" value="1"/>
</dbReference>
<dbReference type="Pfam" id="PF01535">
    <property type="entry name" value="PPR"/>
    <property type="match status" value="2"/>
</dbReference>
<organism evidence="4 5">
    <name type="scientific">Turnera subulata</name>
    <dbReference type="NCBI Taxonomy" id="218843"/>
    <lineage>
        <taxon>Eukaryota</taxon>
        <taxon>Viridiplantae</taxon>
        <taxon>Streptophyta</taxon>
        <taxon>Embryophyta</taxon>
        <taxon>Tracheophyta</taxon>
        <taxon>Spermatophyta</taxon>
        <taxon>Magnoliopsida</taxon>
        <taxon>eudicotyledons</taxon>
        <taxon>Gunneridae</taxon>
        <taxon>Pentapetalae</taxon>
        <taxon>rosids</taxon>
        <taxon>fabids</taxon>
        <taxon>Malpighiales</taxon>
        <taxon>Passifloraceae</taxon>
        <taxon>Turnera</taxon>
    </lineage>
</organism>
<dbReference type="InterPro" id="IPR002885">
    <property type="entry name" value="PPR_rpt"/>
</dbReference>
<dbReference type="OrthoDB" id="749581at2759"/>
<comment type="similarity">
    <text evidence="1">Belongs to the PPR family. PCMP-H subfamily.</text>
</comment>
<dbReference type="AlphaFoldDB" id="A0A9Q0GGZ9"/>
<evidence type="ECO:0000256" key="2">
    <source>
        <dbReference type="ARBA" id="ARBA00022737"/>
    </source>
</evidence>
<name>A0A9Q0GGZ9_9ROSI</name>
<dbReference type="InterPro" id="IPR046960">
    <property type="entry name" value="PPR_At4g14850-like_plant"/>
</dbReference>
<proteinExistence type="inferred from homology"/>
<dbReference type="EMBL" id="JAKUCV010000419">
    <property type="protein sequence ID" value="KAJ4850099.1"/>
    <property type="molecule type" value="Genomic_DNA"/>
</dbReference>
<protein>
    <recommendedName>
        <fullName evidence="6">Pentacotripeptide-repeat region of PRORP domain-containing protein</fullName>
    </recommendedName>
</protein>
<dbReference type="FunFam" id="1.25.40.10:FF:000343">
    <property type="entry name" value="Pentatricopeptide repeat-containing protein At3g58590"/>
    <property type="match status" value="1"/>
</dbReference>
<dbReference type="GO" id="GO:0009451">
    <property type="term" value="P:RNA modification"/>
    <property type="evidence" value="ECO:0007669"/>
    <property type="project" value="InterPro"/>
</dbReference>
<reference evidence="4" key="2">
    <citation type="journal article" date="2023" name="Plants (Basel)">
        <title>Annotation of the Turnera subulata (Passifloraceae) Draft Genome Reveals the S-Locus Evolved after the Divergence of Turneroideae from Passifloroideae in a Stepwise Manner.</title>
        <authorList>
            <person name="Henning P.M."/>
            <person name="Roalson E.H."/>
            <person name="Mir W."/>
            <person name="McCubbin A.G."/>
            <person name="Shore J.S."/>
        </authorList>
    </citation>
    <scope>NUCLEOTIDE SEQUENCE</scope>
    <source>
        <strain evidence="4">F60SS</strain>
    </source>
</reference>
<evidence type="ECO:0000313" key="5">
    <source>
        <dbReference type="Proteomes" id="UP001141552"/>
    </source>
</evidence>
<dbReference type="FunFam" id="1.25.40.10:FF:000201">
    <property type="entry name" value="Pentatricopeptide repeat-containing protein mitochondrial"/>
    <property type="match status" value="1"/>
</dbReference>
<keyword evidence="5" id="KW-1185">Reference proteome</keyword>
<comment type="caution">
    <text evidence="4">The sequence shown here is derived from an EMBL/GenBank/DDBJ whole genome shotgun (WGS) entry which is preliminary data.</text>
</comment>
<evidence type="ECO:0000256" key="1">
    <source>
        <dbReference type="ARBA" id="ARBA00006643"/>
    </source>
</evidence>
<dbReference type="GO" id="GO:0003723">
    <property type="term" value="F:RNA binding"/>
    <property type="evidence" value="ECO:0007669"/>
    <property type="project" value="InterPro"/>
</dbReference>
<dbReference type="PANTHER" id="PTHR47926">
    <property type="entry name" value="PENTATRICOPEPTIDE REPEAT-CONTAINING PROTEIN"/>
    <property type="match status" value="1"/>
</dbReference>
<dbReference type="Pfam" id="PF13041">
    <property type="entry name" value="PPR_2"/>
    <property type="match status" value="1"/>
</dbReference>
<accession>A0A9Q0GGZ9</accession>
<evidence type="ECO:0008006" key="6">
    <source>
        <dbReference type="Google" id="ProtNLM"/>
    </source>
</evidence>
<dbReference type="PROSITE" id="PS51375">
    <property type="entry name" value="PPR"/>
    <property type="match status" value="2"/>
</dbReference>
<dbReference type="NCBIfam" id="TIGR00756">
    <property type="entry name" value="PPR"/>
    <property type="match status" value="1"/>
</dbReference>
<dbReference type="FunFam" id="1.25.40.10:FF:000397">
    <property type="entry name" value="Pentatricopeptide repeat-containing protein At2g40720"/>
    <property type="match status" value="1"/>
</dbReference>
<dbReference type="Proteomes" id="UP001141552">
    <property type="component" value="Unassembled WGS sequence"/>
</dbReference>
<reference evidence="4" key="1">
    <citation type="submission" date="2022-02" db="EMBL/GenBank/DDBJ databases">
        <authorList>
            <person name="Henning P.M."/>
            <person name="McCubbin A.G."/>
            <person name="Shore J.S."/>
        </authorList>
    </citation>
    <scope>NUCLEOTIDE SEQUENCE</scope>
    <source>
        <strain evidence="4">F60SS</strain>
        <tissue evidence="4">Leaves</tissue>
    </source>
</reference>
<keyword evidence="2" id="KW-0677">Repeat</keyword>
<feature type="repeat" description="PPR" evidence="3">
    <location>
        <begin position="324"/>
        <end position="358"/>
    </location>
</feature>
<evidence type="ECO:0000313" key="4">
    <source>
        <dbReference type="EMBL" id="KAJ4850099.1"/>
    </source>
</evidence>
<dbReference type="InterPro" id="IPR011990">
    <property type="entry name" value="TPR-like_helical_dom_sf"/>
</dbReference>
<evidence type="ECO:0000256" key="3">
    <source>
        <dbReference type="PROSITE-ProRule" id="PRU00708"/>
    </source>
</evidence>